<name>A0A914QTS8_9BILA</name>
<accession>A0A914QTS8</accession>
<evidence type="ECO:0000256" key="2">
    <source>
        <dbReference type="ARBA" id="ARBA00022741"/>
    </source>
</evidence>
<dbReference type="PROSITE" id="PS01036">
    <property type="entry name" value="HSP70_3"/>
    <property type="match status" value="1"/>
</dbReference>
<keyword evidence="3 4" id="KW-0067">ATP-binding</keyword>
<dbReference type="SUPFAM" id="SSF100920">
    <property type="entry name" value="Heat shock protein 70kD (HSP70), peptide-binding domain"/>
    <property type="match status" value="1"/>
</dbReference>
<dbReference type="Pfam" id="PF00012">
    <property type="entry name" value="HSP70"/>
    <property type="match status" value="1"/>
</dbReference>
<organism evidence="6 7">
    <name type="scientific">Panagrolaimus davidi</name>
    <dbReference type="NCBI Taxonomy" id="227884"/>
    <lineage>
        <taxon>Eukaryota</taxon>
        <taxon>Metazoa</taxon>
        <taxon>Ecdysozoa</taxon>
        <taxon>Nematoda</taxon>
        <taxon>Chromadorea</taxon>
        <taxon>Rhabditida</taxon>
        <taxon>Tylenchina</taxon>
        <taxon>Panagrolaimomorpha</taxon>
        <taxon>Panagrolaimoidea</taxon>
        <taxon>Panagrolaimidae</taxon>
        <taxon>Panagrolaimus</taxon>
    </lineage>
</organism>
<dbReference type="AlphaFoldDB" id="A0A914QTS8"/>
<evidence type="ECO:0000313" key="7">
    <source>
        <dbReference type="WBParaSite" id="PDA_v2.g7511.t1"/>
    </source>
</evidence>
<dbReference type="Proteomes" id="UP000887578">
    <property type="component" value="Unplaced"/>
</dbReference>
<keyword evidence="5" id="KW-0812">Transmembrane</keyword>
<evidence type="ECO:0000256" key="1">
    <source>
        <dbReference type="ARBA" id="ARBA00007381"/>
    </source>
</evidence>
<evidence type="ECO:0000256" key="5">
    <source>
        <dbReference type="SAM" id="Phobius"/>
    </source>
</evidence>
<keyword evidence="5" id="KW-1133">Transmembrane helix</keyword>
<keyword evidence="6" id="KW-1185">Reference proteome</keyword>
<dbReference type="FunFam" id="3.90.640.10:FF:000003">
    <property type="entry name" value="Molecular chaperone DnaK"/>
    <property type="match status" value="1"/>
</dbReference>
<dbReference type="SUPFAM" id="SSF53067">
    <property type="entry name" value="Actin-like ATPase domain"/>
    <property type="match status" value="2"/>
</dbReference>
<evidence type="ECO:0000256" key="3">
    <source>
        <dbReference type="ARBA" id="ARBA00022840"/>
    </source>
</evidence>
<dbReference type="FunFam" id="3.30.420.40:FF:000545">
    <property type="entry name" value="Endoplasmic reticulum chaperone BiP"/>
    <property type="match status" value="1"/>
</dbReference>
<dbReference type="InterPro" id="IPR043129">
    <property type="entry name" value="ATPase_NBD"/>
</dbReference>
<evidence type="ECO:0000313" key="6">
    <source>
        <dbReference type="Proteomes" id="UP000887578"/>
    </source>
</evidence>
<dbReference type="WBParaSite" id="PDA_v2.g7511.t1">
    <property type="protein sequence ID" value="PDA_v2.g7511.t1"/>
    <property type="gene ID" value="PDA_v2.g7511"/>
</dbReference>
<dbReference type="GO" id="GO:0005524">
    <property type="term" value="F:ATP binding"/>
    <property type="evidence" value="ECO:0007669"/>
    <property type="project" value="UniProtKB-KW"/>
</dbReference>
<reference evidence="7" key="1">
    <citation type="submission" date="2022-11" db="UniProtKB">
        <authorList>
            <consortium name="WormBaseParasite"/>
        </authorList>
    </citation>
    <scope>IDENTIFICATION</scope>
</reference>
<dbReference type="InterPro" id="IPR029047">
    <property type="entry name" value="HSP70_peptide-bd_sf"/>
</dbReference>
<dbReference type="PRINTS" id="PR00301">
    <property type="entry name" value="HEATSHOCK70"/>
</dbReference>
<feature type="transmembrane region" description="Helical" evidence="5">
    <location>
        <begin position="559"/>
        <end position="578"/>
    </location>
</feature>
<dbReference type="Gene3D" id="3.30.420.40">
    <property type="match status" value="2"/>
</dbReference>
<dbReference type="InterPro" id="IPR029048">
    <property type="entry name" value="HSP70_C_sf"/>
</dbReference>
<dbReference type="GO" id="GO:0006950">
    <property type="term" value="P:response to stress"/>
    <property type="evidence" value="ECO:0007669"/>
    <property type="project" value="UniProtKB-ARBA"/>
</dbReference>
<proteinExistence type="inferred from homology"/>
<dbReference type="InterPro" id="IPR018181">
    <property type="entry name" value="Heat_shock_70_CS"/>
</dbReference>
<protein>
    <submittedName>
        <fullName evidence="7">Uncharacterized protein</fullName>
    </submittedName>
</protein>
<evidence type="ECO:0000256" key="4">
    <source>
        <dbReference type="RuleBase" id="RU003322"/>
    </source>
</evidence>
<dbReference type="PANTHER" id="PTHR19375">
    <property type="entry name" value="HEAT SHOCK PROTEIN 70KDA"/>
    <property type="match status" value="1"/>
</dbReference>
<sequence>MLQVIDKENKPYIQVEVTNKKQDFVTEEISAMILVEIKKEAENFLGCRVQRAVITVPAYFTDAQRQATKDAGEIAGLSVERIINEPTAAALAYGLHKTKETENLLIYDLGGGTFDVSLLRMIKGDFTVLATNGDTHLGGEDFDRRILEYALASFKQKSDSNSVIITDRGIQRLRREIEKAKRRLSNDFTTTISVENIVPGKHFSMSLSRAKFEELNDELFKSTLLQLAQVLEDAKLSKKDITKIVLVGGSTRIPKIRQLVKEFFNGKPLYDNINPDEAIAYGAAVQAYLLSGKNDTGITLTDVNPLSLGIQIEDGISSVIIPRNSQIPIKITQNYRTLEEYQTVATIRVFEGERILVKDNNLLGEFLIDGFAPTRFAYVDVTFEIDSNGILNVTATDIQNGNTKSIVISGQTRLSEEQIERHIVQSQRFAEEDKKTEHQIQARTDFEGYIEMKRELLKNYDMKNLTLFGELSGQQIRLATAKLEEEIIWLRNNRKVSAGEFLHRKKELDRYFYWTVGISFPFQNYLPEHMGDYEIVFFRLMWLVSIIAIFFTIRNLMPLYFGSGRNAIAIFFVSCVLFQLNQMINNDIVARKYAEQRGRPYNCFIGEGAGKTITQFRNEIPFYEFLGIGFVGYCIVTNNPIQLILRSYFGF</sequence>
<keyword evidence="5" id="KW-0472">Membrane</keyword>
<keyword evidence="2 4" id="KW-0547">Nucleotide-binding</keyword>
<dbReference type="GO" id="GO:0140662">
    <property type="term" value="F:ATP-dependent protein folding chaperone"/>
    <property type="evidence" value="ECO:0007669"/>
    <property type="project" value="InterPro"/>
</dbReference>
<dbReference type="Gene3D" id="2.60.34.10">
    <property type="entry name" value="Substrate Binding Domain Of DNAk, Chain A, domain 1"/>
    <property type="match status" value="1"/>
</dbReference>
<dbReference type="PROSITE" id="PS00329">
    <property type="entry name" value="HSP70_2"/>
    <property type="match status" value="1"/>
</dbReference>
<dbReference type="InterPro" id="IPR013126">
    <property type="entry name" value="Hsp_70_fam"/>
</dbReference>
<comment type="similarity">
    <text evidence="1 4">Belongs to the heat shock protein 70 family.</text>
</comment>
<dbReference type="Gene3D" id="1.20.1270.10">
    <property type="match status" value="1"/>
</dbReference>
<feature type="transmembrane region" description="Helical" evidence="5">
    <location>
        <begin position="536"/>
        <end position="553"/>
    </location>
</feature>
<dbReference type="Gene3D" id="3.90.640.10">
    <property type="entry name" value="Actin, Chain A, domain 4"/>
    <property type="match status" value="1"/>
</dbReference>